<gene>
    <name evidence="3" type="ORF">OKA104_LOCUS19548</name>
    <name evidence="2" type="ORF">VCS650_LOCUS25271</name>
</gene>
<feature type="region of interest" description="Disordered" evidence="1">
    <location>
        <begin position="353"/>
        <end position="398"/>
    </location>
</feature>
<protein>
    <submittedName>
        <fullName evidence="2">Uncharacterized protein</fullName>
    </submittedName>
</protein>
<sequence length="398" mass="46688">MARRDDHLRRHHHHHRQIHYASILPVTTNNDNYHEPYIARKPSGQDRQKALYIEFENAFQEQTTTNQDYFGVQTSEQNSHQSTNIPNQTVETISEIENRNLVPHIRYQASRETSHSSDTPPYQPRYNHHPNPSRPHKHLSNENSRENLNQDFMNLTLLHSNDNKDIPTSFTNDAIRSKTKQQQQQQQEIIPNSSIQTNIILPQYFLVKYLGRVPCPQLWGAKAVRTPVDDMVRAARHLSSMNEIPTLEACVNTRGFTLTHRHSPTRTKHHHSRNHSPERSQQGLIPLENISYVMHDNKYSKVASCIVLRQVKTLTSDHKTINETLTECYAFLFQSKEYAHRFALALAEAFNTQKQSMRPSRQNHDNRREGRSPQRRSRHRHSHHRDRSNENYLKDSQV</sequence>
<dbReference type="InterPro" id="IPR051133">
    <property type="entry name" value="Adapter_Engulfment-Domain"/>
</dbReference>
<feature type="compositionally biased region" description="Basic residues" evidence="1">
    <location>
        <begin position="261"/>
        <end position="274"/>
    </location>
</feature>
<dbReference type="InterPro" id="IPR011993">
    <property type="entry name" value="PH-like_dom_sf"/>
</dbReference>
<dbReference type="AlphaFoldDB" id="A0A814VRZ5"/>
<dbReference type="OrthoDB" id="9994289at2759"/>
<dbReference type="Proteomes" id="UP000663881">
    <property type="component" value="Unassembled WGS sequence"/>
</dbReference>
<dbReference type="Proteomes" id="UP000663891">
    <property type="component" value="Unassembled WGS sequence"/>
</dbReference>
<dbReference type="EMBL" id="CAJOAY010001264">
    <property type="protein sequence ID" value="CAF3818957.1"/>
    <property type="molecule type" value="Genomic_DNA"/>
</dbReference>
<feature type="region of interest" description="Disordered" evidence="1">
    <location>
        <begin position="261"/>
        <end position="283"/>
    </location>
</feature>
<evidence type="ECO:0000313" key="3">
    <source>
        <dbReference type="EMBL" id="CAF3818957.1"/>
    </source>
</evidence>
<feature type="compositionally biased region" description="Basic residues" evidence="1">
    <location>
        <begin position="373"/>
        <end position="386"/>
    </location>
</feature>
<evidence type="ECO:0000313" key="2">
    <source>
        <dbReference type="EMBL" id="CAF1194824.1"/>
    </source>
</evidence>
<name>A0A814VRZ5_9BILA</name>
<dbReference type="EMBL" id="CAJNON010000322">
    <property type="protein sequence ID" value="CAF1194824.1"/>
    <property type="molecule type" value="Genomic_DNA"/>
</dbReference>
<feature type="region of interest" description="Disordered" evidence="1">
    <location>
        <begin position="109"/>
        <end position="142"/>
    </location>
</feature>
<feature type="compositionally biased region" description="Basic and acidic residues" evidence="1">
    <location>
        <begin position="387"/>
        <end position="398"/>
    </location>
</feature>
<comment type="caution">
    <text evidence="2">The sequence shown here is derived from an EMBL/GenBank/DDBJ whole genome shotgun (WGS) entry which is preliminary data.</text>
</comment>
<dbReference type="SUPFAM" id="SSF50729">
    <property type="entry name" value="PH domain-like"/>
    <property type="match status" value="1"/>
</dbReference>
<evidence type="ECO:0000256" key="1">
    <source>
        <dbReference type="SAM" id="MobiDB-lite"/>
    </source>
</evidence>
<dbReference type="PANTHER" id="PTHR11232:SF57">
    <property type="entry name" value="RE46159P"/>
    <property type="match status" value="1"/>
</dbReference>
<organism evidence="2 4">
    <name type="scientific">Adineta steineri</name>
    <dbReference type="NCBI Taxonomy" id="433720"/>
    <lineage>
        <taxon>Eukaryota</taxon>
        <taxon>Metazoa</taxon>
        <taxon>Spiralia</taxon>
        <taxon>Gnathifera</taxon>
        <taxon>Rotifera</taxon>
        <taxon>Eurotatoria</taxon>
        <taxon>Bdelloidea</taxon>
        <taxon>Adinetida</taxon>
        <taxon>Adinetidae</taxon>
        <taxon>Adineta</taxon>
    </lineage>
</organism>
<dbReference type="Gene3D" id="2.30.29.30">
    <property type="entry name" value="Pleckstrin-homology domain (PH domain)/Phosphotyrosine-binding domain (PTB)"/>
    <property type="match status" value="1"/>
</dbReference>
<feature type="compositionally biased region" description="Basic and acidic residues" evidence="1">
    <location>
        <begin position="362"/>
        <end position="372"/>
    </location>
</feature>
<reference evidence="2" key="1">
    <citation type="submission" date="2021-02" db="EMBL/GenBank/DDBJ databases">
        <authorList>
            <person name="Nowell W R."/>
        </authorList>
    </citation>
    <scope>NUCLEOTIDE SEQUENCE</scope>
</reference>
<proteinExistence type="predicted"/>
<dbReference type="PANTHER" id="PTHR11232">
    <property type="entry name" value="PHOSPHOTYROSINE INTERACTION DOMAIN-CONTAINING FAMILY MEMBER"/>
    <property type="match status" value="1"/>
</dbReference>
<evidence type="ECO:0000313" key="4">
    <source>
        <dbReference type="Proteomes" id="UP000663891"/>
    </source>
</evidence>
<accession>A0A814VRZ5</accession>